<feature type="binding site" evidence="7">
    <location>
        <position position="230"/>
    </location>
    <ligand>
        <name>NADP(+)</name>
        <dbReference type="ChEBI" id="CHEBI:58349"/>
    </ligand>
</feature>
<dbReference type="InterPro" id="IPR036291">
    <property type="entry name" value="NAD(P)-bd_dom_sf"/>
</dbReference>
<comment type="catalytic activity">
    <reaction evidence="6 7">
        <text>shikimate + NADP(+) = 3-dehydroshikimate + NADPH + H(+)</text>
        <dbReference type="Rhea" id="RHEA:17737"/>
        <dbReference type="ChEBI" id="CHEBI:15378"/>
        <dbReference type="ChEBI" id="CHEBI:16630"/>
        <dbReference type="ChEBI" id="CHEBI:36208"/>
        <dbReference type="ChEBI" id="CHEBI:57783"/>
        <dbReference type="ChEBI" id="CHEBI:58349"/>
        <dbReference type="EC" id="1.1.1.25"/>
    </reaction>
</comment>
<dbReference type="RefSeq" id="WP_173121840.1">
    <property type="nucleotide sequence ID" value="NZ_JABRWJ010000002.1"/>
</dbReference>
<reference evidence="11 12" key="1">
    <citation type="submission" date="2020-05" db="EMBL/GenBank/DDBJ databases">
        <title>Aquincola sp. isolate from soil.</title>
        <authorList>
            <person name="Han J."/>
            <person name="Kim D.-U."/>
        </authorList>
    </citation>
    <scope>NUCLEOTIDE SEQUENCE [LARGE SCALE GENOMIC DNA]</scope>
    <source>
        <strain evidence="11 12">S2</strain>
    </source>
</reference>
<dbReference type="InterPro" id="IPR006151">
    <property type="entry name" value="Shikm_DH/Glu-tRNA_Rdtase"/>
</dbReference>
<feature type="domain" description="Quinate/shikimate 5-dehydrogenase/glutamyl-tRNA reductase" evidence="8">
    <location>
        <begin position="129"/>
        <end position="177"/>
    </location>
</feature>
<dbReference type="EMBL" id="JABRWJ010000002">
    <property type="protein sequence ID" value="NRF66731.1"/>
    <property type="molecule type" value="Genomic_DNA"/>
</dbReference>
<comment type="pathway">
    <text evidence="1 7">Metabolic intermediate biosynthesis; chorismate biosynthesis; chorismate from D-erythrose 4-phosphate and phosphoenolpyruvate: step 4/7.</text>
</comment>
<feature type="domain" description="SDH C-terminal" evidence="10">
    <location>
        <begin position="253"/>
        <end position="282"/>
    </location>
</feature>
<evidence type="ECO:0000256" key="2">
    <source>
        <dbReference type="ARBA" id="ARBA00012962"/>
    </source>
</evidence>
<evidence type="ECO:0000313" key="11">
    <source>
        <dbReference type="EMBL" id="NRF66731.1"/>
    </source>
</evidence>
<dbReference type="Gene3D" id="3.40.50.10860">
    <property type="entry name" value="Leucine Dehydrogenase, chain A, domain 1"/>
    <property type="match status" value="1"/>
</dbReference>
<dbReference type="PANTHER" id="PTHR21089:SF1">
    <property type="entry name" value="BIFUNCTIONAL 3-DEHYDROQUINATE DEHYDRATASE_SHIKIMATE DEHYDROGENASE, CHLOROPLASTIC"/>
    <property type="match status" value="1"/>
</dbReference>
<keyword evidence="12" id="KW-1185">Reference proteome</keyword>
<protein>
    <recommendedName>
        <fullName evidence="2 7">Shikimate dehydrogenase (NADP(+))</fullName>
        <shortName evidence="7">SDH</shortName>
        <ecNumber evidence="2 7">1.1.1.25</ecNumber>
    </recommendedName>
</protein>
<dbReference type="Pfam" id="PF18317">
    <property type="entry name" value="SDH_C"/>
    <property type="match status" value="1"/>
</dbReference>
<comment type="function">
    <text evidence="7">Involved in the biosynthesis of the chorismate, which leads to the biosynthesis of aromatic amino acids. Catalyzes the reversible NADPH linked reduction of 3-dehydroshikimate (DHSA) to yield shikimate (SA).</text>
</comment>
<evidence type="ECO:0000256" key="4">
    <source>
        <dbReference type="ARBA" id="ARBA00023002"/>
    </source>
</evidence>
<organism evidence="11 12">
    <name type="scientific">Pseudaquabacterium terrae</name>
    <dbReference type="NCBI Taxonomy" id="2732868"/>
    <lineage>
        <taxon>Bacteria</taxon>
        <taxon>Pseudomonadati</taxon>
        <taxon>Pseudomonadota</taxon>
        <taxon>Betaproteobacteria</taxon>
        <taxon>Burkholderiales</taxon>
        <taxon>Sphaerotilaceae</taxon>
        <taxon>Pseudaquabacterium</taxon>
    </lineage>
</organism>
<dbReference type="InterPro" id="IPR013708">
    <property type="entry name" value="Shikimate_DH-bd_N"/>
</dbReference>
<comment type="subunit">
    <text evidence="7">Homodimer.</text>
</comment>
<dbReference type="InterPro" id="IPR046346">
    <property type="entry name" value="Aminoacid_DH-like_N_sf"/>
</dbReference>
<feature type="binding site" evidence="7">
    <location>
        <position position="98"/>
    </location>
    <ligand>
        <name>shikimate</name>
        <dbReference type="ChEBI" id="CHEBI:36208"/>
    </ligand>
</feature>
<dbReference type="SUPFAM" id="SSF51735">
    <property type="entry name" value="NAD(P)-binding Rossmann-fold domains"/>
    <property type="match status" value="1"/>
</dbReference>
<dbReference type="SUPFAM" id="SSF53223">
    <property type="entry name" value="Aminoacid dehydrogenase-like, N-terminal domain"/>
    <property type="match status" value="1"/>
</dbReference>
<keyword evidence="3 7" id="KW-0521">NADP</keyword>
<dbReference type="HAMAP" id="MF_00222">
    <property type="entry name" value="Shikimate_DH_AroE"/>
    <property type="match status" value="1"/>
</dbReference>
<feature type="domain" description="Shikimate dehydrogenase substrate binding N-terminal" evidence="9">
    <location>
        <begin position="10"/>
        <end position="100"/>
    </location>
</feature>
<dbReference type="Pfam" id="PF08501">
    <property type="entry name" value="Shikimate_dh_N"/>
    <property type="match status" value="1"/>
</dbReference>
<proteinExistence type="inferred from homology"/>
<evidence type="ECO:0000313" key="12">
    <source>
        <dbReference type="Proteomes" id="UP000737171"/>
    </source>
</evidence>
<feature type="binding site" evidence="7">
    <location>
        <begin position="162"/>
        <end position="167"/>
    </location>
    <ligand>
        <name>NADP(+)</name>
        <dbReference type="ChEBI" id="CHEBI:58349"/>
    </ligand>
</feature>
<keyword evidence="4 7" id="KW-0560">Oxidoreductase</keyword>
<dbReference type="GO" id="GO:0004764">
    <property type="term" value="F:shikimate 3-dehydrogenase (NADP+) activity"/>
    <property type="evidence" value="ECO:0007669"/>
    <property type="project" value="UniProtKB-EC"/>
</dbReference>
<evidence type="ECO:0000256" key="7">
    <source>
        <dbReference type="HAMAP-Rule" id="MF_00222"/>
    </source>
</evidence>
<dbReference type="Gene3D" id="3.40.50.720">
    <property type="entry name" value="NAD(P)-binding Rossmann-like Domain"/>
    <property type="match status" value="1"/>
</dbReference>
<feature type="binding site" evidence="7">
    <location>
        <position position="73"/>
    </location>
    <ligand>
        <name>shikimate</name>
        <dbReference type="ChEBI" id="CHEBI:36208"/>
    </ligand>
</feature>
<comment type="caution">
    <text evidence="7">Lacks conserved residue(s) required for the propagation of feature annotation.</text>
</comment>
<dbReference type="Pfam" id="PF01488">
    <property type="entry name" value="Shikimate_DH"/>
    <property type="match status" value="1"/>
</dbReference>
<dbReference type="InterPro" id="IPR041121">
    <property type="entry name" value="SDH_C"/>
</dbReference>
<evidence type="ECO:0000256" key="3">
    <source>
        <dbReference type="ARBA" id="ARBA00022857"/>
    </source>
</evidence>
<evidence type="ECO:0000259" key="8">
    <source>
        <dbReference type="Pfam" id="PF01488"/>
    </source>
</evidence>
<feature type="binding site" evidence="7">
    <location>
        <begin position="138"/>
        <end position="142"/>
    </location>
    <ligand>
        <name>NADP(+)</name>
        <dbReference type="ChEBI" id="CHEBI:58349"/>
    </ligand>
</feature>
<dbReference type="Proteomes" id="UP000737171">
    <property type="component" value="Unassembled WGS sequence"/>
</dbReference>
<name>A0ABX2ED80_9BURK</name>
<evidence type="ECO:0000256" key="5">
    <source>
        <dbReference type="ARBA" id="ARBA00023141"/>
    </source>
</evidence>
<dbReference type="PANTHER" id="PTHR21089">
    <property type="entry name" value="SHIKIMATE DEHYDROGENASE"/>
    <property type="match status" value="1"/>
</dbReference>
<evidence type="ECO:0000259" key="10">
    <source>
        <dbReference type="Pfam" id="PF18317"/>
    </source>
</evidence>
<dbReference type="EC" id="1.1.1.25" evidence="2 7"/>
<evidence type="ECO:0000256" key="6">
    <source>
        <dbReference type="ARBA" id="ARBA00049442"/>
    </source>
</evidence>
<feature type="active site" description="Proton acceptor" evidence="7">
    <location>
        <position position="77"/>
    </location>
</feature>
<gene>
    <name evidence="7 11" type="primary">aroE</name>
    <name evidence="11" type="ORF">HLB44_07030</name>
</gene>
<sequence>MPTPVDRYAVLGHPVAHSQSPFIHAEFARQTGQPIAYGRIECPPGEFEATVRAFIASADPAAGVGPARGCNITVPFKFEAPALARHLSARAALAQAANVLRFDADGWFADNSDGIGLVRDIEHGAGIALAGQRVLLVGAGGAAAGVLGPLIEAGPALVVVANRTAERAVVLVERHRALAEQRGVGLEARGLADCGEHYGVLLNSSASSLAGAAVPVTAQTLAPGALALDMMYGPAAAPFLAWATAHDARGRDGLGMLVEQAAEAFWLWRGVRPQTAPVLAALAARLAATCS</sequence>
<evidence type="ECO:0000256" key="1">
    <source>
        <dbReference type="ARBA" id="ARBA00004871"/>
    </source>
</evidence>
<dbReference type="NCBIfam" id="NF001310">
    <property type="entry name" value="PRK00258.1-2"/>
    <property type="match status" value="1"/>
</dbReference>
<accession>A0ABX2ED80</accession>
<feature type="binding site" evidence="7">
    <location>
        <position position="232"/>
    </location>
    <ligand>
        <name>shikimate</name>
        <dbReference type="ChEBI" id="CHEBI:36208"/>
    </ligand>
</feature>
<keyword evidence="5 7" id="KW-0057">Aromatic amino acid biosynthesis</keyword>
<feature type="binding site" evidence="7">
    <location>
        <position position="113"/>
    </location>
    <ligand>
        <name>shikimate</name>
        <dbReference type="ChEBI" id="CHEBI:36208"/>
    </ligand>
</feature>
<evidence type="ECO:0000259" key="9">
    <source>
        <dbReference type="Pfam" id="PF08501"/>
    </source>
</evidence>
<dbReference type="InterPro" id="IPR022893">
    <property type="entry name" value="Shikimate_DH_fam"/>
</dbReference>
<feature type="binding site" evidence="7">
    <location>
        <position position="260"/>
    </location>
    <ligand>
        <name>shikimate</name>
        <dbReference type="ChEBI" id="CHEBI:36208"/>
    </ligand>
</feature>
<keyword evidence="7" id="KW-0028">Amino-acid biosynthesis</keyword>
<comment type="similarity">
    <text evidence="7">Belongs to the shikimate dehydrogenase family.</text>
</comment>
<feature type="binding site" evidence="7">
    <location>
        <begin position="18"/>
        <end position="20"/>
    </location>
    <ligand>
        <name>shikimate</name>
        <dbReference type="ChEBI" id="CHEBI:36208"/>
    </ligand>
</feature>
<feature type="binding site" evidence="7">
    <location>
        <position position="253"/>
    </location>
    <ligand>
        <name>NADP(+)</name>
        <dbReference type="ChEBI" id="CHEBI:58349"/>
    </ligand>
</feature>
<comment type="caution">
    <text evidence="11">The sequence shown here is derived from an EMBL/GenBank/DDBJ whole genome shotgun (WGS) entry which is preliminary data.</text>
</comment>